<dbReference type="GO" id="GO:0005886">
    <property type="term" value="C:plasma membrane"/>
    <property type="evidence" value="ECO:0007669"/>
    <property type="project" value="UniProtKB-SubCell"/>
</dbReference>
<keyword evidence="6" id="KW-0472">Membrane</keyword>
<evidence type="ECO:0000256" key="2">
    <source>
        <dbReference type="ARBA" id="ARBA00007362"/>
    </source>
</evidence>
<dbReference type="Pfam" id="PF00892">
    <property type="entry name" value="EamA"/>
    <property type="match status" value="2"/>
</dbReference>
<reference evidence="7 8" key="1">
    <citation type="submission" date="2022-04" db="EMBL/GenBank/DDBJ databases">
        <title>Genome sequence of C. roseum typestrain.</title>
        <authorList>
            <person name="Poehlein A."/>
            <person name="Schoch T."/>
            <person name="Duerre P."/>
            <person name="Daniel R."/>
        </authorList>
    </citation>
    <scope>NUCLEOTIDE SEQUENCE [LARGE SCALE GENOMIC DNA]</scope>
    <source>
        <strain evidence="7 8">DSM 7320</strain>
    </source>
</reference>
<evidence type="ECO:0000313" key="7">
    <source>
        <dbReference type="EMBL" id="URZ12874.1"/>
    </source>
</evidence>
<organism evidence="7 8">
    <name type="scientific">Clostridium felsineum</name>
    <dbReference type="NCBI Taxonomy" id="36839"/>
    <lineage>
        <taxon>Bacteria</taxon>
        <taxon>Bacillati</taxon>
        <taxon>Bacillota</taxon>
        <taxon>Clostridia</taxon>
        <taxon>Eubacteriales</taxon>
        <taxon>Clostridiaceae</taxon>
        <taxon>Clostridium</taxon>
    </lineage>
</organism>
<evidence type="ECO:0000256" key="1">
    <source>
        <dbReference type="ARBA" id="ARBA00004651"/>
    </source>
</evidence>
<evidence type="ECO:0000256" key="6">
    <source>
        <dbReference type="ARBA" id="ARBA00023136"/>
    </source>
</evidence>
<dbReference type="Proteomes" id="UP000190951">
    <property type="component" value="Chromosome"/>
</dbReference>
<dbReference type="InterPro" id="IPR037185">
    <property type="entry name" value="EmrE-like"/>
</dbReference>
<dbReference type="AlphaFoldDB" id="A0A1S8KZA2"/>
<name>A0A1S8KZA2_9CLOT</name>
<sequence length="310" mass="34039">MNSKNIFTDKKLVVLFATICCFLWGSAYPGVKIGYKLFCIKANDVPSEFVFAGYRFALAGIMVIVISIILHKDMKIFNKKNVLQIIILGLTQTLLQYIFFYVGLGYTTGTKGSIMNSTGTFFSIILANFIYKNDKLNISRILGCIIGFAGVIIANFNSDILKFSFSFMGEGFIMLAALVLSASSIYGKRITQKLDSMIVTGYQLFIGGIFLAGLGFVNGGNLSGFNVKAVTLLIYLALLSATAFSLWAALLKYNKVGIISIFNFLVPIFGVLLSGIFLKENIFEVKNLIALILVCFGIVLVYAEKTKVKS</sequence>
<evidence type="ECO:0000313" key="8">
    <source>
        <dbReference type="Proteomes" id="UP000190951"/>
    </source>
</evidence>
<dbReference type="InterPro" id="IPR050638">
    <property type="entry name" value="AA-Vitamin_Transporters"/>
</dbReference>
<accession>A0A1S8KZA2</accession>
<evidence type="ECO:0000256" key="5">
    <source>
        <dbReference type="ARBA" id="ARBA00022989"/>
    </source>
</evidence>
<dbReference type="InterPro" id="IPR000620">
    <property type="entry name" value="EamA_dom"/>
</dbReference>
<comment type="similarity">
    <text evidence="2">Belongs to the EamA transporter family.</text>
</comment>
<dbReference type="STRING" id="84029.CROST_38510"/>
<protein>
    <submittedName>
        <fullName evidence="7">Uncharacterized protein</fullName>
    </submittedName>
</protein>
<keyword evidence="3" id="KW-1003">Cell membrane</keyword>
<keyword evidence="4" id="KW-0812">Transmembrane</keyword>
<proteinExistence type="inferred from homology"/>
<dbReference type="PANTHER" id="PTHR32322">
    <property type="entry name" value="INNER MEMBRANE TRANSPORTER"/>
    <property type="match status" value="1"/>
</dbReference>
<dbReference type="PANTHER" id="PTHR32322:SF18">
    <property type="entry name" value="S-ADENOSYLMETHIONINE_S-ADENOSYLHOMOCYSTEINE TRANSPORTER"/>
    <property type="match status" value="1"/>
</dbReference>
<evidence type="ECO:0000256" key="3">
    <source>
        <dbReference type="ARBA" id="ARBA00022475"/>
    </source>
</evidence>
<dbReference type="KEGG" id="crw:CROST_036190"/>
<comment type="subcellular location">
    <subcellularLocation>
        <location evidence="1">Cell membrane</location>
        <topology evidence="1">Multi-pass membrane protein</topology>
    </subcellularLocation>
</comment>
<dbReference type="EMBL" id="CP096983">
    <property type="protein sequence ID" value="URZ12874.1"/>
    <property type="molecule type" value="Genomic_DNA"/>
</dbReference>
<dbReference type="RefSeq" id="WP_077832244.1">
    <property type="nucleotide sequence ID" value="NZ_CP096983.1"/>
</dbReference>
<gene>
    <name evidence="7" type="ORF">CROST_036190</name>
</gene>
<dbReference type="SUPFAM" id="SSF103481">
    <property type="entry name" value="Multidrug resistance efflux transporter EmrE"/>
    <property type="match status" value="2"/>
</dbReference>
<keyword evidence="8" id="KW-1185">Reference proteome</keyword>
<keyword evidence="5" id="KW-1133">Transmembrane helix</keyword>
<evidence type="ECO:0000256" key="4">
    <source>
        <dbReference type="ARBA" id="ARBA00022692"/>
    </source>
</evidence>